<keyword evidence="9 12" id="KW-0238">DNA-binding</keyword>
<keyword evidence="7 12" id="KW-0227">DNA damage</keyword>
<dbReference type="InterPro" id="IPR042174">
    <property type="entry name" value="RecF_2"/>
</dbReference>
<evidence type="ECO:0000256" key="2">
    <source>
        <dbReference type="ARBA" id="ARBA00008016"/>
    </source>
</evidence>
<dbReference type="EMBL" id="DYWI01000193">
    <property type="protein sequence ID" value="HJF66370.1"/>
    <property type="molecule type" value="Genomic_DNA"/>
</dbReference>
<dbReference type="GO" id="GO:0005524">
    <property type="term" value="F:ATP binding"/>
    <property type="evidence" value="ECO:0007669"/>
    <property type="project" value="UniProtKB-UniRule"/>
</dbReference>
<sequence>MAEEERISEAQDASGAGDEAFSSDLRIRELRFDEFRSYERFELGDVGDLTVFVGPNASGKTNAVEGIQLLTAFGSFRGAKSKELIRWGADQAVLRARILSDTRDLDVRHVLQPGHRSCLLNGKRKTVQDMQGVLPSVTFSPDDLVLVKGAQTHRRAALDLLGCQLSRSHRILKRDYERIVRHKNALLRDGADPLLLMSVDDMMAVPAVQLYLYRSALFRNLSARIARAYASITRGEERVEMGYVPSWEDESVKQAASWAPMRFEYDKAQALEAFAQALEARRAEEAARKRACVGPHADRIEFFIDGRNAAMYASQGQQRSLVLAWKIAEVGLVREMAGVSPVLLLDDVMSELDASRRHALVSLLRQDIQTFITTTETAFFEDDIMERANVVRLG</sequence>
<dbReference type="GO" id="GO:0000731">
    <property type="term" value="P:DNA synthesis involved in DNA repair"/>
    <property type="evidence" value="ECO:0007669"/>
    <property type="project" value="TreeGrafter"/>
</dbReference>
<evidence type="ECO:0000256" key="7">
    <source>
        <dbReference type="ARBA" id="ARBA00022763"/>
    </source>
</evidence>
<protein>
    <recommendedName>
        <fullName evidence="3 12">DNA replication and repair protein RecF</fullName>
    </recommendedName>
</protein>
<feature type="domain" description="RecF/RecN/SMC N-terminal" evidence="14">
    <location>
        <begin position="27"/>
        <end position="382"/>
    </location>
</feature>
<dbReference type="InterPro" id="IPR001238">
    <property type="entry name" value="DNA-binding_RecF"/>
</dbReference>
<dbReference type="Gene3D" id="1.20.1050.90">
    <property type="entry name" value="RecF/RecN/SMC, N-terminal domain"/>
    <property type="match status" value="1"/>
</dbReference>
<feature type="binding site" evidence="12">
    <location>
        <begin position="54"/>
        <end position="61"/>
    </location>
    <ligand>
        <name>ATP</name>
        <dbReference type="ChEBI" id="CHEBI:30616"/>
    </ligand>
</feature>
<evidence type="ECO:0000256" key="4">
    <source>
        <dbReference type="ARBA" id="ARBA00022490"/>
    </source>
</evidence>
<evidence type="ECO:0000256" key="13">
    <source>
        <dbReference type="RuleBase" id="RU000578"/>
    </source>
</evidence>
<dbReference type="InterPro" id="IPR003395">
    <property type="entry name" value="RecF/RecN/SMC_N"/>
</dbReference>
<dbReference type="NCBIfam" id="TIGR00611">
    <property type="entry name" value="recf"/>
    <property type="match status" value="1"/>
</dbReference>
<comment type="function">
    <text evidence="11 12 13">The RecF protein is involved in DNA metabolism; it is required for DNA replication and normal SOS inducibility. RecF binds preferentially to single-stranded, linear DNA. It also seems to bind ATP.</text>
</comment>
<dbReference type="PANTHER" id="PTHR32182:SF0">
    <property type="entry name" value="DNA REPLICATION AND REPAIR PROTEIN RECF"/>
    <property type="match status" value="1"/>
</dbReference>
<dbReference type="GO" id="GO:0005737">
    <property type="term" value="C:cytoplasm"/>
    <property type="evidence" value="ECO:0007669"/>
    <property type="project" value="UniProtKB-SubCell"/>
</dbReference>
<dbReference type="Pfam" id="PF02463">
    <property type="entry name" value="SMC_N"/>
    <property type="match status" value="1"/>
</dbReference>
<comment type="caution">
    <text evidence="15">The sequence shown here is derived from an EMBL/GenBank/DDBJ whole genome shotgun (WGS) entry which is preliminary data.</text>
</comment>
<dbReference type="PANTHER" id="PTHR32182">
    <property type="entry name" value="DNA REPLICATION AND REPAIR PROTEIN RECF"/>
    <property type="match status" value="1"/>
</dbReference>
<evidence type="ECO:0000256" key="8">
    <source>
        <dbReference type="ARBA" id="ARBA00022840"/>
    </source>
</evidence>
<dbReference type="Gene3D" id="3.40.50.300">
    <property type="entry name" value="P-loop containing nucleotide triphosphate hydrolases"/>
    <property type="match status" value="1"/>
</dbReference>
<evidence type="ECO:0000256" key="9">
    <source>
        <dbReference type="ARBA" id="ARBA00023125"/>
    </source>
</evidence>
<proteinExistence type="inferred from homology"/>
<dbReference type="GO" id="GO:0009432">
    <property type="term" value="P:SOS response"/>
    <property type="evidence" value="ECO:0007669"/>
    <property type="project" value="UniProtKB-UniRule"/>
</dbReference>
<evidence type="ECO:0000256" key="5">
    <source>
        <dbReference type="ARBA" id="ARBA00022705"/>
    </source>
</evidence>
<dbReference type="GO" id="GO:0006302">
    <property type="term" value="P:double-strand break repair"/>
    <property type="evidence" value="ECO:0007669"/>
    <property type="project" value="TreeGrafter"/>
</dbReference>
<dbReference type="GO" id="GO:0006260">
    <property type="term" value="P:DNA replication"/>
    <property type="evidence" value="ECO:0007669"/>
    <property type="project" value="UniProtKB-UniRule"/>
</dbReference>
<reference evidence="15" key="1">
    <citation type="journal article" date="2021" name="PeerJ">
        <title>Extensive microbial diversity within the chicken gut microbiome revealed by metagenomics and culture.</title>
        <authorList>
            <person name="Gilroy R."/>
            <person name="Ravi A."/>
            <person name="Getino M."/>
            <person name="Pursley I."/>
            <person name="Horton D.L."/>
            <person name="Alikhan N.F."/>
            <person name="Baker D."/>
            <person name="Gharbi K."/>
            <person name="Hall N."/>
            <person name="Watson M."/>
            <person name="Adriaenssens E.M."/>
            <person name="Foster-Nyarko E."/>
            <person name="Jarju S."/>
            <person name="Secka A."/>
            <person name="Antonio M."/>
            <person name="Oren A."/>
            <person name="Chaudhuri R.R."/>
            <person name="La Ragione R."/>
            <person name="Hildebrand F."/>
            <person name="Pallen M.J."/>
        </authorList>
    </citation>
    <scope>NUCLEOTIDE SEQUENCE</scope>
    <source>
        <strain evidence="15">ChiGjej6B6-11269</strain>
    </source>
</reference>
<evidence type="ECO:0000256" key="6">
    <source>
        <dbReference type="ARBA" id="ARBA00022741"/>
    </source>
</evidence>
<dbReference type="PROSITE" id="PS00618">
    <property type="entry name" value="RECF_2"/>
    <property type="match status" value="1"/>
</dbReference>
<dbReference type="HAMAP" id="MF_00365">
    <property type="entry name" value="RecF"/>
    <property type="match status" value="1"/>
</dbReference>
<accession>A0A9D2UYM1</accession>
<name>A0A9D2UYM1_9ACTN</name>
<gene>
    <name evidence="12 15" type="primary">recF</name>
    <name evidence="15" type="ORF">K8U77_09695</name>
</gene>
<evidence type="ECO:0000259" key="14">
    <source>
        <dbReference type="Pfam" id="PF02463"/>
    </source>
</evidence>
<keyword evidence="8 12" id="KW-0067">ATP-binding</keyword>
<organism evidence="15 16">
    <name type="scientific">Slackia equolifaciens</name>
    <dbReference type="NCBI Taxonomy" id="498718"/>
    <lineage>
        <taxon>Bacteria</taxon>
        <taxon>Bacillati</taxon>
        <taxon>Actinomycetota</taxon>
        <taxon>Coriobacteriia</taxon>
        <taxon>Eggerthellales</taxon>
        <taxon>Eggerthellaceae</taxon>
        <taxon>Slackia</taxon>
    </lineage>
</organism>
<dbReference type="InterPro" id="IPR018078">
    <property type="entry name" value="DNA-binding_RecF_CS"/>
</dbReference>
<keyword evidence="6 12" id="KW-0547">Nucleotide-binding</keyword>
<comment type="subcellular location">
    <subcellularLocation>
        <location evidence="1 12 13">Cytoplasm</location>
    </subcellularLocation>
</comment>
<reference evidence="15" key="2">
    <citation type="submission" date="2021-09" db="EMBL/GenBank/DDBJ databases">
        <authorList>
            <person name="Gilroy R."/>
        </authorList>
    </citation>
    <scope>NUCLEOTIDE SEQUENCE</scope>
    <source>
        <strain evidence="15">ChiGjej6B6-11269</strain>
    </source>
</reference>
<dbReference type="InterPro" id="IPR027417">
    <property type="entry name" value="P-loop_NTPase"/>
</dbReference>
<keyword evidence="10 12" id="KW-0234">DNA repair</keyword>
<dbReference type="Proteomes" id="UP000786989">
    <property type="component" value="Unassembled WGS sequence"/>
</dbReference>
<evidence type="ECO:0000256" key="11">
    <source>
        <dbReference type="ARBA" id="ARBA00025401"/>
    </source>
</evidence>
<dbReference type="SUPFAM" id="SSF52540">
    <property type="entry name" value="P-loop containing nucleoside triphosphate hydrolases"/>
    <property type="match status" value="1"/>
</dbReference>
<comment type="similarity">
    <text evidence="2 12 13">Belongs to the RecF family.</text>
</comment>
<keyword evidence="12 13" id="KW-0742">SOS response</keyword>
<evidence type="ECO:0000256" key="10">
    <source>
        <dbReference type="ARBA" id="ARBA00023204"/>
    </source>
</evidence>
<dbReference type="GO" id="GO:0003697">
    <property type="term" value="F:single-stranded DNA binding"/>
    <property type="evidence" value="ECO:0007669"/>
    <property type="project" value="UniProtKB-UniRule"/>
</dbReference>
<evidence type="ECO:0000256" key="3">
    <source>
        <dbReference type="ARBA" id="ARBA00020170"/>
    </source>
</evidence>
<keyword evidence="4 12" id="KW-0963">Cytoplasm</keyword>
<evidence type="ECO:0000313" key="15">
    <source>
        <dbReference type="EMBL" id="HJF66370.1"/>
    </source>
</evidence>
<evidence type="ECO:0000313" key="16">
    <source>
        <dbReference type="Proteomes" id="UP000786989"/>
    </source>
</evidence>
<evidence type="ECO:0000256" key="12">
    <source>
        <dbReference type="HAMAP-Rule" id="MF_00365"/>
    </source>
</evidence>
<evidence type="ECO:0000256" key="1">
    <source>
        <dbReference type="ARBA" id="ARBA00004496"/>
    </source>
</evidence>
<keyword evidence="5 12" id="KW-0235">DNA replication</keyword>
<dbReference type="AlphaFoldDB" id="A0A9D2UYM1"/>